<dbReference type="Gene3D" id="3.80.10.10">
    <property type="entry name" value="Ribonuclease Inhibitor"/>
    <property type="match status" value="1"/>
</dbReference>
<accession>A0A921QXK5</accession>
<dbReference type="Proteomes" id="UP000807115">
    <property type="component" value="Chromosome 5"/>
</dbReference>
<dbReference type="PANTHER" id="PTHR36766">
    <property type="entry name" value="PLANT BROAD-SPECTRUM MILDEW RESISTANCE PROTEIN RPW8"/>
    <property type="match status" value="1"/>
</dbReference>
<evidence type="ECO:0000313" key="1">
    <source>
        <dbReference type="EMBL" id="KAG0528516.1"/>
    </source>
</evidence>
<dbReference type="AlphaFoldDB" id="A0A921QXK5"/>
<dbReference type="InterPro" id="IPR032675">
    <property type="entry name" value="LRR_dom_sf"/>
</dbReference>
<proteinExistence type="predicted"/>
<reference evidence="1" key="2">
    <citation type="submission" date="2020-10" db="EMBL/GenBank/DDBJ databases">
        <authorList>
            <person name="Cooper E.A."/>
            <person name="Brenton Z.W."/>
            <person name="Flinn B.S."/>
            <person name="Jenkins J."/>
            <person name="Shu S."/>
            <person name="Flowers D."/>
            <person name="Luo F."/>
            <person name="Wang Y."/>
            <person name="Xia P."/>
            <person name="Barry K."/>
            <person name="Daum C."/>
            <person name="Lipzen A."/>
            <person name="Yoshinaga Y."/>
            <person name="Schmutz J."/>
            <person name="Saski C."/>
            <person name="Vermerris W."/>
            <person name="Kresovich S."/>
        </authorList>
    </citation>
    <scope>NUCLEOTIDE SEQUENCE</scope>
</reference>
<dbReference type="EMBL" id="CM027684">
    <property type="protein sequence ID" value="KAG0528516.1"/>
    <property type="molecule type" value="Genomic_DNA"/>
</dbReference>
<evidence type="ECO:0000313" key="2">
    <source>
        <dbReference type="Proteomes" id="UP000807115"/>
    </source>
</evidence>
<name>A0A921QXK5_SORBI</name>
<protein>
    <recommendedName>
        <fullName evidence="3">NB-ARC domain-containing protein</fullName>
    </recommendedName>
</protein>
<organism evidence="1 2">
    <name type="scientific">Sorghum bicolor</name>
    <name type="common">Sorghum</name>
    <name type="synonym">Sorghum vulgare</name>
    <dbReference type="NCBI Taxonomy" id="4558"/>
    <lineage>
        <taxon>Eukaryota</taxon>
        <taxon>Viridiplantae</taxon>
        <taxon>Streptophyta</taxon>
        <taxon>Embryophyta</taxon>
        <taxon>Tracheophyta</taxon>
        <taxon>Spermatophyta</taxon>
        <taxon>Magnoliopsida</taxon>
        <taxon>Liliopsida</taxon>
        <taxon>Poales</taxon>
        <taxon>Poaceae</taxon>
        <taxon>PACMAD clade</taxon>
        <taxon>Panicoideae</taxon>
        <taxon>Andropogonodae</taxon>
        <taxon>Andropogoneae</taxon>
        <taxon>Sorghinae</taxon>
        <taxon>Sorghum</taxon>
    </lineage>
</organism>
<gene>
    <name evidence="1" type="ORF">BDA96_05G018900</name>
</gene>
<comment type="caution">
    <text evidence="1">The sequence shown here is derived from an EMBL/GenBank/DDBJ whole genome shotgun (WGS) entry which is preliminary data.</text>
</comment>
<sequence>MQKQASELVQGHGKFPFLTKMSLDDFPNLKRLDGFVQLPCLEELDLVDMPAVESISGGPFPSLVKFKIYRLHSLGEMWIVTDRTLSGKGGEGCSNHNHHQPGQLQIGSHLADLDINDCPKLWVKPHFPISLQHLQLHKCNNNLLLSPWQGQGSSWSSNSPPSFSHLKVLRLWNMKASLPLLRPLSPGLRLELLQHMSALESLVIYLCSYLTELPEYLGNLCSLQRMRIVSCNLLSNLFPDIGCWCSNHMCSLLSMGVWRIWRQYFLRIS</sequence>
<evidence type="ECO:0008006" key="3">
    <source>
        <dbReference type="Google" id="ProtNLM"/>
    </source>
</evidence>
<reference evidence="1" key="1">
    <citation type="journal article" date="2019" name="BMC Genomics">
        <title>A new reference genome for Sorghum bicolor reveals high levels of sequence similarity between sweet and grain genotypes: implications for the genetics of sugar metabolism.</title>
        <authorList>
            <person name="Cooper E.A."/>
            <person name="Brenton Z.W."/>
            <person name="Flinn B.S."/>
            <person name="Jenkins J."/>
            <person name="Shu S."/>
            <person name="Flowers D."/>
            <person name="Luo F."/>
            <person name="Wang Y."/>
            <person name="Xia P."/>
            <person name="Barry K."/>
            <person name="Daum C."/>
            <person name="Lipzen A."/>
            <person name="Yoshinaga Y."/>
            <person name="Schmutz J."/>
            <person name="Saski C."/>
            <person name="Vermerris W."/>
            <person name="Kresovich S."/>
        </authorList>
    </citation>
    <scope>NUCLEOTIDE SEQUENCE</scope>
</reference>
<dbReference type="SUPFAM" id="SSF52058">
    <property type="entry name" value="L domain-like"/>
    <property type="match status" value="1"/>
</dbReference>
<dbReference type="PANTHER" id="PTHR36766:SF40">
    <property type="entry name" value="DISEASE RESISTANCE PROTEIN RGA3"/>
    <property type="match status" value="1"/>
</dbReference>